<keyword evidence="5 6" id="KW-0234">DNA repair</keyword>
<dbReference type="GO" id="GO:0005737">
    <property type="term" value="C:cytoplasm"/>
    <property type="evidence" value="ECO:0007669"/>
    <property type="project" value="UniProtKB-SubCell"/>
</dbReference>
<dbReference type="GO" id="GO:0016787">
    <property type="term" value="F:hydrolase activity"/>
    <property type="evidence" value="ECO:0007669"/>
    <property type="project" value="UniProtKB-KW"/>
</dbReference>
<comment type="caution">
    <text evidence="6">Lacks conserved residue(s) required for the propagation of feature annotation.</text>
</comment>
<dbReference type="SUPFAM" id="SSF47781">
    <property type="entry name" value="RuvA domain 2-like"/>
    <property type="match status" value="1"/>
</dbReference>
<dbReference type="GO" id="GO:0006310">
    <property type="term" value="P:DNA recombination"/>
    <property type="evidence" value="ECO:0007669"/>
    <property type="project" value="UniProtKB-UniRule"/>
</dbReference>
<reference evidence="8 9" key="1">
    <citation type="submission" date="2019-09" db="EMBL/GenBank/DDBJ databases">
        <title>Characterisation of the sponge microbiome using genome-centric metagenomics.</title>
        <authorList>
            <person name="Engelberts J.P."/>
            <person name="Robbins S.J."/>
            <person name="De Goeij J.M."/>
            <person name="Aranda M."/>
            <person name="Bell S.C."/>
            <person name="Webster N.S."/>
        </authorList>
    </citation>
    <scope>NUCLEOTIDE SEQUENCE [LARGE SCALE GENOMIC DNA]</scope>
    <source>
        <strain evidence="8">SB0662_bin_43</strain>
    </source>
</reference>
<proteinExistence type="inferred from homology"/>
<dbReference type="InterPro" id="IPR012340">
    <property type="entry name" value="NA-bd_OB-fold"/>
</dbReference>
<dbReference type="InterPro" id="IPR003583">
    <property type="entry name" value="Hlx-hairpin-Hlx_DNA-bd_motif"/>
</dbReference>
<dbReference type="SUPFAM" id="SSF46929">
    <property type="entry name" value="DNA helicase RuvA subunit, C-terminal domain"/>
    <property type="match status" value="1"/>
</dbReference>
<dbReference type="Gene3D" id="1.10.8.10">
    <property type="entry name" value="DNA helicase RuvA subunit, C-terminal domain"/>
    <property type="match status" value="1"/>
</dbReference>
<comment type="subcellular location">
    <subcellularLocation>
        <location evidence="6">Cytoplasm</location>
    </subcellularLocation>
</comment>
<keyword evidence="3 6" id="KW-0238">DNA-binding</keyword>
<dbReference type="InterPro" id="IPR000085">
    <property type="entry name" value="RuvA"/>
</dbReference>
<feature type="domain" description="Helix-hairpin-helix DNA-binding motif class 1" evidence="7">
    <location>
        <begin position="109"/>
        <end position="128"/>
    </location>
</feature>
<dbReference type="Pfam" id="PF07499">
    <property type="entry name" value="RuvA_C"/>
    <property type="match status" value="1"/>
</dbReference>
<dbReference type="Pfam" id="PF01330">
    <property type="entry name" value="RuvA_N"/>
    <property type="match status" value="1"/>
</dbReference>
<name>A0A845DDP6_9BACT</name>
<gene>
    <name evidence="6 8" type="primary">ruvA</name>
    <name evidence="8" type="ORF">F4X82_00790</name>
</gene>
<dbReference type="InterPro" id="IPR010994">
    <property type="entry name" value="RuvA_2-like"/>
</dbReference>
<keyword evidence="1 6" id="KW-0963">Cytoplasm</keyword>
<dbReference type="InterPro" id="IPR036267">
    <property type="entry name" value="RuvA_C_sf"/>
</dbReference>
<evidence type="ECO:0000256" key="5">
    <source>
        <dbReference type="ARBA" id="ARBA00023204"/>
    </source>
</evidence>
<dbReference type="GO" id="GO:0006281">
    <property type="term" value="P:DNA repair"/>
    <property type="evidence" value="ECO:0007669"/>
    <property type="project" value="UniProtKB-UniRule"/>
</dbReference>
<dbReference type="GO" id="GO:0005524">
    <property type="term" value="F:ATP binding"/>
    <property type="evidence" value="ECO:0007669"/>
    <property type="project" value="InterPro"/>
</dbReference>
<dbReference type="NCBIfam" id="TIGR00084">
    <property type="entry name" value="ruvA"/>
    <property type="match status" value="1"/>
</dbReference>
<dbReference type="Pfam" id="PF14520">
    <property type="entry name" value="HHH_5"/>
    <property type="match status" value="1"/>
</dbReference>
<comment type="domain">
    <text evidence="6">Has three domains with a flexible linker between the domains II and III and assumes an 'L' shape. Domain III is highly mobile and contacts RuvB.</text>
</comment>
<keyword evidence="4 6" id="KW-0233">DNA recombination</keyword>
<evidence type="ECO:0000313" key="8">
    <source>
        <dbReference type="EMBL" id="MYE38041.1"/>
    </source>
</evidence>
<dbReference type="CDD" id="cd14332">
    <property type="entry name" value="UBA_RuvA_C"/>
    <property type="match status" value="1"/>
</dbReference>
<feature type="domain" description="Helix-hairpin-helix DNA-binding motif class 1" evidence="7">
    <location>
        <begin position="74"/>
        <end position="93"/>
    </location>
</feature>
<dbReference type="GO" id="GO:0048476">
    <property type="term" value="C:Holliday junction resolvase complex"/>
    <property type="evidence" value="ECO:0007669"/>
    <property type="project" value="UniProtKB-UniRule"/>
</dbReference>
<dbReference type="AlphaFoldDB" id="A0A845DDP6"/>
<evidence type="ECO:0000313" key="9">
    <source>
        <dbReference type="Proteomes" id="UP000449092"/>
    </source>
</evidence>
<evidence type="ECO:0000256" key="3">
    <source>
        <dbReference type="ARBA" id="ARBA00023125"/>
    </source>
</evidence>
<dbReference type="HAMAP" id="MF_00031">
    <property type="entry name" value="DNA_HJ_migration_RuvA"/>
    <property type="match status" value="1"/>
</dbReference>
<dbReference type="GO" id="GO:0009379">
    <property type="term" value="C:Holliday junction helicase complex"/>
    <property type="evidence" value="ECO:0007669"/>
    <property type="project" value="InterPro"/>
</dbReference>
<feature type="region of interest" description="Domain III" evidence="6">
    <location>
        <begin position="140"/>
        <end position="192"/>
    </location>
</feature>
<comment type="subunit">
    <text evidence="6">Homotetramer. Forms an RuvA(8)-RuvB(12)-Holliday junction (HJ) complex. HJ DNA is sandwiched between 2 RuvA tetramers; dsDNA enters through RuvA and exits via RuvB. An RuvB hexamer assembles on each DNA strand where it exits the tetramer. Each RuvB hexamer is contacted by two RuvA subunits (via domain III) on 2 adjacent RuvB subunits; this complex drives branch migration. In the full resolvosome a probable DNA-RuvA(4)-RuvB(12)-RuvC(2) complex forms which resolves the HJ.</text>
</comment>
<dbReference type="SUPFAM" id="SSF50249">
    <property type="entry name" value="Nucleic acid-binding proteins"/>
    <property type="match status" value="1"/>
</dbReference>
<comment type="similarity">
    <text evidence="6">Belongs to the RuvA family.</text>
</comment>
<evidence type="ECO:0000256" key="4">
    <source>
        <dbReference type="ARBA" id="ARBA00023172"/>
    </source>
</evidence>
<dbReference type="InterPro" id="IPR011114">
    <property type="entry name" value="RuvA_C"/>
</dbReference>
<dbReference type="SMART" id="SM00278">
    <property type="entry name" value="HhH1"/>
    <property type="match status" value="2"/>
</dbReference>
<sequence>MIAFLRGTIQNVLSSSVIVDVSGVGYEVFMTDKMCSLCATRIGREVECVVHHHIRDSALDLYGFESQEEKEMFCALLSISGIGPKVALSILNAAPLSLLKQAIADQDSVILTKVSGIGVKKAQKIILELKDVAVYDSGSAHDRDVIEALEGIGYSRSQIQRTLRALPDSAMSVEEKIKRAIQEMGKESRGHI</sequence>
<protein>
    <recommendedName>
        <fullName evidence="6">Holliday junction branch migration complex subunit RuvA</fullName>
    </recommendedName>
</protein>
<organism evidence="8 9">
    <name type="scientific">Candidatus Spechtbacteria bacterium SB0662_bin_43</name>
    <dbReference type="NCBI Taxonomy" id="2604897"/>
    <lineage>
        <taxon>Bacteria</taxon>
        <taxon>Candidatus Spechtiibacteriota</taxon>
    </lineage>
</organism>
<evidence type="ECO:0000259" key="7">
    <source>
        <dbReference type="SMART" id="SM00278"/>
    </source>
</evidence>
<dbReference type="EMBL" id="VXOY01000008">
    <property type="protein sequence ID" value="MYE38041.1"/>
    <property type="molecule type" value="Genomic_DNA"/>
</dbReference>
<evidence type="ECO:0000256" key="1">
    <source>
        <dbReference type="ARBA" id="ARBA00022490"/>
    </source>
</evidence>
<dbReference type="Proteomes" id="UP000449092">
    <property type="component" value="Unassembled WGS sequence"/>
</dbReference>
<dbReference type="GO" id="GO:0009378">
    <property type="term" value="F:four-way junction helicase activity"/>
    <property type="evidence" value="ECO:0007669"/>
    <property type="project" value="InterPro"/>
</dbReference>
<dbReference type="GO" id="GO:0000400">
    <property type="term" value="F:four-way junction DNA binding"/>
    <property type="evidence" value="ECO:0007669"/>
    <property type="project" value="UniProtKB-UniRule"/>
</dbReference>
<comment type="function">
    <text evidence="6">The RuvA-RuvB-RuvC complex processes Holliday junction (HJ) DNA during genetic recombination and DNA repair, while the RuvA-RuvB complex plays an important role in the rescue of blocked DNA replication forks via replication fork reversal (RFR). RuvA specifically binds to HJ cruciform DNA, conferring on it an open structure. The RuvB hexamer acts as an ATP-dependent pump, pulling dsDNA into and through the RuvAB complex. HJ branch migration allows RuvC to scan DNA until it finds its consensus sequence, where it cleaves and resolves the cruciform DNA.</text>
</comment>
<dbReference type="Gene3D" id="1.10.150.20">
    <property type="entry name" value="5' to 3' exonuclease, C-terminal subdomain"/>
    <property type="match status" value="1"/>
</dbReference>
<accession>A0A845DDP6</accession>
<evidence type="ECO:0000256" key="6">
    <source>
        <dbReference type="HAMAP-Rule" id="MF_00031"/>
    </source>
</evidence>
<keyword evidence="8" id="KW-0378">Hydrolase</keyword>
<comment type="caution">
    <text evidence="8">The sequence shown here is derived from an EMBL/GenBank/DDBJ whole genome shotgun (WGS) entry which is preliminary data.</text>
</comment>
<evidence type="ECO:0000256" key="2">
    <source>
        <dbReference type="ARBA" id="ARBA00022763"/>
    </source>
</evidence>
<keyword evidence="2 6" id="KW-0227">DNA damage</keyword>
<dbReference type="Gene3D" id="2.40.50.140">
    <property type="entry name" value="Nucleic acid-binding proteins"/>
    <property type="match status" value="1"/>
</dbReference>
<dbReference type="InterPro" id="IPR013849">
    <property type="entry name" value="DNA_helicase_Holl-junc_RuvA_I"/>
</dbReference>